<evidence type="ECO:0000256" key="3">
    <source>
        <dbReference type="ARBA" id="ARBA00023163"/>
    </source>
</evidence>
<dbReference type="PANTHER" id="PTHR43537:SF24">
    <property type="entry name" value="GLUCONATE OPERON TRANSCRIPTIONAL REPRESSOR"/>
    <property type="match status" value="1"/>
</dbReference>
<proteinExistence type="predicted"/>
<sequence>MAADSGFMLSTASLTDALYDAVRRRIVEGDIAPGEKVTEARLAAEYNVARPTARAGLERLAATGLLTRSAHKTATVPTLNGADVVDIFVGRQAVESCAVSLLAGSNMAPRAALRAHADLEAAVERSDFSDQVTADMRFHRSLVADSGSTRLARMHELIMGEVELTMGQYLAHRTSPSETIVSEHDQILAAIATGDSAAAQAALLAHLERAKTRLLDRIESTTGPST</sequence>
<accession>A0A917DCU3</accession>
<feature type="domain" description="HTH gntR-type" evidence="4">
    <location>
        <begin position="12"/>
        <end position="79"/>
    </location>
</feature>
<reference evidence="5" key="2">
    <citation type="submission" date="2020-09" db="EMBL/GenBank/DDBJ databases">
        <authorList>
            <person name="Sun Q."/>
            <person name="Zhou Y."/>
        </authorList>
    </citation>
    <scope>NUCLEOTIDE SEQUENCE</scope>
    <source>
        <strain evidence="5">CGMCC 1.15152</strain>
    </source>
</reference>
<comment type="caution">
    <text evidence="5">The sequence shown here is derived from an EMBL/GenBank/DDBJ whole genome shotgun (WGS) entry which is preliminary data.</text>
</comment>
<dbReference type="SMART" id="SM00345">
    <property type="entry name" value="HTH_GNTR"/>
    <property type="match status" value="1"/>
</dbReference>
<dbReference type="InterPro" id="IPR000524">
    <property type="entry name" value="Tscrpt_reg_HTH_GntR"/>
</dbReference>
<evidence type="ECO:0000256" key="2">
    <source>
        <dbReference type="ARBA" id="ARBA00023125"/>
    </source>
</evidence>
<dbReference type="Proteomes" id="UP000633205">
    <property type="component" value="Unassembled WGS sequence"/>
</dbReference>
<evidence type="ECO:0000256" key="1">
    <source>
        <dbReference type="ARBA" id="ARBA00023015"/>
    </source>
</evidence>
<dbReference type="PANTHER" id="PTHR43537">
    <property type="entry name" value="TRANSCRIPTIONAL REGULATOR, GNTR FAMILY"/>
    <property type="match status" value="1"/>
</dbReference>
<gene>
    <name evidence="5" type="ORF">GCM10010915_03500</name>
</gene>
<dbReference type="InterPro" id="IPR036388">
    <property type="entry name" value="WH-like_DNA-bd_sf"/>
</dbReference>
<organism evidence="5 6">
    <name type="scientific">Microbacterium faecale</name>
    <dbReference type="NCBI Taxonomy" id="1804630"/>
    <lineage>
        <taxon>Bacteria</taxon>
        <taxon>Bacillati</taxon>
        <taxon>Actinomycetota</taxon>
        <taxon>Actinomycetes</taxon>
        <taxon>Micrococcales</taxon>
        <taxon>Microbacteriaceae</taxon>
        <taxon>Microbacterium</taxon>
    </lineage>
</organism>
<protein>
    <submittedName>
        <fullName evidence="5">GntR family transcriptional regulator</fullName>
    </submittedName>
</protein>
<dbReference type="SUPFAM" id="SSF48008">
    <property type="entry name" value="GntR ligand-binding domain-like"/>
    <property type="match status" value="1"/>
</dbReference>
<keyword evidence="1" id="KW-0805">Transcription regulation</keyword>
<dbReference type="AlphaFoldDB" id="A0A917DCU3"/>
<dbReference type="InterPro" id="IPR036390">
    <property type="entry name" value="WH_DNA-bd_sf"/>
</dbReference>
<dbReference type="Pfam" id="PF07729">
    <property type="entry name" value="FCD"/>
    <property type="match status" value="1"/>
</dbReference>
<reference evidence="5" key="1">
    <citation type="journal article" date="2014" name="Int. J. Syst. Evol. Microbiol.">
        <title>Complete genome sequence of Corynebacterium casei LMG S-19264T (=DSM 44701T), isolated from a smear-ripened cheese.</title>
        <authorList>
            <consortium name="US DOE Joint Genome Institute (JGI-PGF)"/>
            <person name="Walter F."/>
            <person name="Albersmeier A."/>
            <person name="Kalinowski J."/>
            <person name="Ruckert C."/>
        </authorList>
    </citation>
    <scope>NUCLEOTIDE SEQUENCE</scope>
    <source>
        <strain evidence="5">CGMCC 1.15152</strain>
    </source>
</reference>
<dbReference type="PROSITE" id="PS50949">
    <property type="entry name" value="HTH_GNTR"/>
    <property type="match status" value="1"/>
</dbReference>
<keyword evidence="6" id="KW-1185">Reference proteome</keyword>
<dbReference type="Gene3D" id="1.10.10.10">
    <property type="entry name" value="Winged helix-like DNA-binding domain superfamily/Winged helix DNA-binding domain"/>
    <property type="match status" value="1"/>
</dbReference>
<evidence type="ECO:0000259" key="4">
    <source>
        <dbReference type="PROSITE" id="PS50949"/>
    </source>
</evidence>
<dbReference type="SUPFAM" id="SSF46785">
    <property type="entry name" value="Winged helix' DNA-binding domain"/>
    <property type="match status" value="1"/>
</dbReference>
<dbReference type="InterPro" id="IPR008920">
    <property type="entry name" value="TF_FadR/GntR_C"/>
</dbReference>
<dbReference type="GO" id="GO:0003677">
    <property type="term" value="F:DNA binding"/>
    <property type="evidence" value="ECO:0007669"/>
    <property type="project" value="UniProtKB-KW"/>
</dbReference>
<dbReference type="SMART" id="SM00895">
    <property type="entry name" value="FCD"/>
    <property type="match status" value="1"/>
</dbReference>
<dbReference type="InterPro" id="IPR011711">
    <property type="entry name" value="GntR_C"/>
</dbReference>
<keyword evidence="3" id="KW-0804">Transcription</keyword>
<dbReference type="GO" id="GO:0003700">
    <property type="term" value="F:DNA-binding transcription factor activity"/>
    <property type="evidence" value="ECO:0007669"/>
    <property type="project" value="InterPro"/>
</dbReference>
<keyword evidence="2" id="KW-0238">DNA-binding</keyword>
<dbReference type="RefSeq" id="WP_188710606.1">
    <property type="nucleotide sequence ID" value="NZ_BMHO01000001.1"/>
</dbReference>
<dbReference type="Gene3D" id="1.20.120.530">
    <property type="entry name" value="GntR ligand-binding domain-like"/>
    <property type="match status" value="1"/>
</dbReference>
<evidence type="ECO:0000313" key="6">
    <source>
        <dbReference type="Proteomes" id="UP000633205"/>
    </source>
</evidence>
<name>A0A917DCU3_9MICO</name>
<evidence type="ECO:0000313" key="5">
    <source>
        <dbReference type="EMBL" id="GGD26760.1"/>
    </source>
</evidence>
<dbReference type="EMBL" id="BMHO01000001">
    <property type="protein sequence ID" value="GGD26760.1"/>
    <property type="molecule type" value="Genomic_DNA"/>
</dbReference>
<dbReference type="Pfam" id="PF00392">
    <property type="entry name" value="GntR"/>
    <property type="match status" value="1"/>
</dbReference>